<evidence type="ECO:0000313" key="2">
    <source>
        <dbReference type="Proteomes" id="UP001152795"/>
    </source>
</evidence>
<evidence type="ECO:0000313" key="1">
    <source>
        <dbReference type="EMBL" id="CAB4045607.1"/>
    </source>
</evidence>
<proteinExistence type="predicted"/>
<accession>A0A7D9MEX3</accession>
<feature type="non-terminal residue" evidence="1">
    <location>
        <position position="1"/>
    </location>
</feature>
<protein>
    <submittedName>
        <fullName evidence="1">Uncharacterized protein</fullName>
    </submittedName>
</protein>
<gene>
    <name evidence="1" type="ORF">PACLA_8A068943</name>
</gene>
<dbReference type="AlphaFoldDB" id="A0A7D9MEX3"/>
<organism evidence="1 2">
    <name type="scientific">Paramuricea clavata</name>
    <name type="common">Red gorgonian</name>
    <name type="synonym">Violescent sea-whip</name>
    <dbReference type="NCBI Taxonomy" id="317549"/>
    <lineage>
        <taxon>Eukaryota</taxon>
        <taxon>Metazoa</taxon>
        <taxon>Cnidaria</taxon>
        <taxon>Anthozoa</taxon>
        <taxon>Octocorallia</taxon>
        <taxon>Malacalcyonacea</taxon>
        <taxon>Plexauridae</taxon>
        <taxon>Paramuricea</taxon>
    </lineage>
</organism>
<dbReference type="EMBL" id="CACRXK020040571">
    <property type="protein sequence ID" value="CAB4045607.1"/>
    <property type="molecule type" value="Genomic_DNA"/>
</dbReference>
<dbReference type="Proteomes" id="UP001152795">
    <property type="component" value="Unassembled WGS sequence"/>
</dbReference>
<comment type="caution">
    <text evidence="1">The sequence shown here is derived from an EMBL/GenBank/DDBJ whole genome shotgun (WGS) entry which is preliminary data.</text>
</comment>
<reference evidence="1" key="1">
    <citation type="submission" date="2020-04" db="EMBL/GenBank/DDBJ databases">
        <authorList>
            <person name="Alioto T."/>
            <person name="Alioto T."/>
            <person name="Gomez Garrido J."/>
        </authorList>
    </citation>
    <scope>NUCLEOTIDE SEQUENCE</scope>
    <source>
        <strain evidence="1">A484AB</strain>
    </source>
</reference>
<sequence>EFVSLGRHTWRCKDRIDFNQQSKENVVPAVEIRSQECLPPSSYKALKCCCGRVCKGARSLKMHQRSCRGIDGMEEKLQQQMTDALNDQVCEDSVQSVEDVISSLNSQESYPDLKKGIKLPKSPIKWSNANDFFQFTLSTRQLQRKKSENASIP</sequence>
<name>A0A7D9MEX3_PARCT</name>
<keyword evidence="2" id="KW-1185">Reference proteome</keyword>